<accession>A0ABP5EVH8</accession>
<keyword evidence="5" id="KW-0547">Nucleotide-binding</keyword>
<dbReference type="InterPro" id="IPR001650">
    <property type="entry name" value="Helicase_C-like"/>
</dbReference>
<dbReference type="Pfam" id="PF18019">
    <property type="entry name" value="Cas3_HD"/>
    <property type="match status" value="1"/>
</dbReference>
<dbReference type="Gene3D" id="3.40.50.300">
    <property type="entry name" value="P-loop containing nucleotide triphosphate hydrolases"/>
    <property type="match status" value="2"/>
</dbReference>
<dbReference type="SUPFAM" id="SSF52540">
    <property type="entry name" value="P-loop containing nucleoside triphosphate hydrolases"/>
    <property type="match status" value="1"/>
</dbReference>
<dbReference type="Gene3D" id="1.10.3210.30">
    <property type="match status" value="1"/>
</dbReference>
<keyword evidence="3" id="KW-0540">Nuclease</keyword>
<reference evidence="12" key="1">
    <citation type="journal article" date="2019" name="Int. J. Syst. Evol. Microbiol.">
        <title>The Global Catalogue of Microorganisms (GCM) 10K type strain sequencing project: providing services to taxonomists for standard genome sequencing and annotation.</title>
        <authorList>
            <consortium name="The Broad Institute Genomics Platform"/>
            <consortium name="The Broad Institute Genome Sequencing Center for Infectious Disease"/>
            <person name="Wu L."/>
            <person name="Ma J."/>
        </authorList>
    </citation>
    <scope>NUCLEOTIDE SEQUENCE [LARGE SCALE GENOMIC DNA]</scope>
    <source>
        <strain evidence="12">JCM 15313</strain>
    </source>
</reference>
<evidence type="ECO:0000256" key="9">
    <source>
        <dbReference type="ARBA" id="ARBA00023118"/>
    </source>
</evidence>
<dbReference type="NCBIfam" id="TIGR01596">
    <property type="entry name" value="cas3_HD"/>
    <property type="match status" value="1"/>
</dbReference>
<comment type="similarity">
    <text evidence="1">In the N-terminal section; belongs to the CRISPR-associated nuclease Cas3-HD family.</text>
</comment>
<dbReference type="InterPro" id="IPR041372">
    <property type="entry name" value="Cas3_C"/>
</dbReference>
<evidence type="ECO:0000256" key="1">
    <source>
        <dbReference type="ARBA" id="ARBA00006847"/>
    </source>
</evidence>
<sequence length="959" mass="105316">MRVRDPLADESLTSVFTELGLSQEICAQLGALWGKSRKVGGGQINLLVSHLLDTAAVAGQLWDFYLPQQTKRLLNHISDGQGRRFFMWLCAVHDCGKACPAFQSVDAEGAALVRAAGLTWVDRRLRRKRWRHDKAGGKLLHAVLGAEWDGKHTEWVWPLVAGHHRAFPSKAVLGSVEATGEHQGRGGWPTVQRALLDVVTRVMGYEHLRQVQPHVVPSRAEQLTLSALIVMADWIASDSRPGRFTGIDAIADVSPAGAKRRASAAVKSLRLRGGWGPLEEPPAEDLVRHRFGDRSRPFQKTLVDVVRQMPEPGLVLVEAPMGEGKTKGALAGAEVMAARFGSDGVFIGMPTQATSDPIYSQVCRWVAGFDEELVAQVALLHGKKMFHPEWKELWSARDGSPDAPFEGVDCDEFGMEDTYGLGGAVVSERSGPALWFLGRNRGLLTAFAVGTIDQLLFAATRTRHVMLRFAGLAGKVVILDEVHAADVYMSQFLTEALRWLGQARVPVILLSATLPPPQRRALVDAYLHGALPQEDVPLDHIPTPEGYPSITAAYAVEGRAAYICRSTGTWRRSQQVEVQWLEDVSDEGDVVADRVRREVTDGGVALVILNKVDRAQSVYQHLEASFPSQVHLLHGRLCAAHRAERTSACVATLGPGAQRPERMIIVATQVAEQSFDVDADLLVTDLAPIDLLLQRIGRLHRHEGIWRPEHLRRPRVLVTGAVPSASPLRVHPASEAIYGRYLLLRTAALVEEAVETTRKATSELKAGDGGWLIPAQVPELVAAGYGDDALCVPGIRDEEHKAYQEWREQEQNRAAAAEPFLLARRDEWSKPTLEGLHFTGISAREEQDLQALVRDGQSSLEAVIVRRVSGGYTALSGEPIGVHAEATEYAREAVLGGLTRLPAQLTEAARELAPLDGWRDDPWLRHFPAMVLEEDGWAHLGDYRVGYDSELGLIVRKTN</sequence>
<dbReference type="NCBIfam" id="TIGR01587">
    <property type="entry name" value="cas3_core"/>
    <property type="match status" value="1"/>
</dbReference>
<keyword evidence="8" id="KW-0067">ATP-binding</keyword>
<evidence type="ECO:0000256" key="4">
    <source>
        <dbReference type="ARBA" id="ARBA00022723"/>
    </source>
</evidence>
<dbReference type="PANTHER" id="PTHR47963">
    <property type="entry name" value="DEAD-BOX ATP-DEPENDENT RNA HELICASE 47, MITOCHONDRIAL"/>
    <property type="match status" value="1"/>
</dbReference>
<evidence type="ECO:0000256" key="3">
    <source>
        <dbReference type="ARBA" id="ARBA00022722"/>
    </source>
</evidence>
<keyword evidence="7" id="KW-0347">Helicase</keyword>
<evidence type="ECO:0000313" key="11">
    <source>
        <dbReference type="EMBL" id="GAA2009278.1"/>
    </source>
</evidence>
<comment type="caution">
    <text evidence="11">The sequence shown here is derived from an EMBL/GenBank/DDBJ whole genome shotgun (WGS) entry which is preliminary data.</text>
</comment>
<evidence type="ECO:0000259" key="10">
    <source>
        <dbReference type="PROSITE" id="PS51643"/>
    </source>
</evidence>
<keyword evidence="12" id="KW-1185">Reference proteome</keyword>
<organism evidence="11 12">
    <name type="scientific">Nocardiopsis rhodophaea</name>
    <dbReference type="NCBI Taxonomy" id="280238"/>
    <lineage>
        <taxon>Bacteria</taxon>
        <taxon>Bacillati</taxon>
        <taxon>Actinomycetota</taxon>
        <taxon>Actinomycetes</taxon>
        <taxon>Streptosporangiales</taxon>
        <taxon>Nocardiopsidaceae</taxon>
        <taxon>Nocardiopsis</taxon>
    </lineage>
</organism>
<dbReference type="EMBL" id="BAAAPC010000019">
    <property type="protein sequence ID" value="GAA2009278.1"/>
    <property type="molecule type" value="Genomic_DNA"/>
</dbReference>
<name>A0ABP5EVH8_9ACTN</name>
<evidence type="ECO:0000256" key="8">
    <source>
        <dbReference type="ARBA" id="ARBA00022840"/>
    </source>
</evidence>
<dbReference type="PANTHER" id="PTHR47963:SF9">
    <property type="entry name" value="CRISPR-ASSOCIATED ENDONUCLEASE_HELICASE CAS3"/>
    <property type="match status" value="1"/>
</dbReference>
<keyword evidence="4" id="KW-0479">Metal-binding</keyword>
<dbReference type="Proteomes" id="UP001501585">
    <property type="component" value="Unassembled WGS sequence"/>
</dbReference>
<dbReference type="Pfam" id="PF18395">
    <property type="entry name" value="Cas3_C"/>
    <property type="match status" value="1"/>
</dbReference>
<evidence type="ECO:0000256" key="7">
    <source>
        <dbReference type="ARBA" id="ARBA00022806"/>
    </source>
</evidence>
<evidence type="ECO:0000313" key="12">
    <source>
        <dbReference type="Proteomes" id="UP001501585"/>
    </source>
</evidence>
<dbReference type="CDD" id="cd09641">
    <property type="entry name" value="Cas3''_I"/>
    <property type="match status" value="1"/>
</dbReference>
<evidence type="ECO:0000256" key="6">
    <source>
        <dbReference type="ARBA" id="ARBA00022801"/>
    </source>
</evidence>
<keyword evidence="9" id="KW-0051">Antiviral defense</keyword>
<feature type="domain" description="HD Cas3-type" evidence="10">
    <location>
        <begin position="40"/>
        <end position="235"/>
    </location>
</feature>
<evidence type="ECO:0000256" key="2">
    <source>
        <dbReference type="ARBA" id="ARBA00009046"/>
    </source>
</evidence>
<dbReference type="SMART" id="SM00490">
    <property type="entry name" value="HELICc"/>
    <property type="match status" value="1"/>
</dbReference>
<dbReference type="InterPro" id="IPR054712">
    <property type="entry name" value="Cas3-like_dom"/>
</dbReference>
<evidence type="ECO:0000256" key="5">
    <source>
        <dbReference type="ARBA" id="ARBA00022741"/>
    </source>
</evidence>
<dbReference type="InterPro" id="IPR006474">
    <property type="entry name" value="Helicase_Cas3_CRISPR-ass_core"/>
</dbReference>
<dbReference type="InterPro" id="IPR038257">
    <property type="entry name" value="CRISPR-assoc_Cas3_HD_sf"/>
</dbReference>
<dbReference type="InterPro" id="IPR050547">
    <property type="entry name" value="DEAD_box_RNA_helicases"/>
</dbReference>
<comment type="similarity">
    <text evidence="2">In the central section; belongs to the CRISPR-associated helicase Cas3 family.</text>
</comment>
<dbReference type="InterPro" id="IPR006483">
    <property type="entry name" value="CRISPR-assoc_Cas3_HD"/>
</dbReference>
<proteinExistence type="inferred from homology"/>
<gene>
    <name evidence="11" type="ORF">GCM10009799_41400</name>
</gene>
<dbReference type="PROSITE" id="PS51643">
    <property type="entry name" value="HD_CAS3"/>
    <property type="match status" value="1"/>
</dbReference>
<protein>
    <submittedName>
        <fullName evidence="11">CRISPR-associated helicase/endonuclease Cas3</fullName>
    </submittedName>
</protein>
<keyword evidence="6" id="KW-0378">Hydrolase</keyword>
<dbReference type="InterPro" id="IPR027417">
    <property type="entry name" value="P-loop_NTPase"/>
</dbReference>
<dbReference type="Pfam" id="PF22590">
    <property type="entry name" value="Cas3-like_C_2"/>
    <property type="match status" value="1"/>
</dbReference>